<dbReference type="RefSeq" id="WP_015641164.1">
    <property type="nucleotide sequence ID" value="NC_021219.1"/>
</dbReference>
<keyword evidence="2" id="KW-1133">Transmembrane helix</keyword>
<organism evidence="3 4">
    <name type="scientific">Candidatus Saccharimonas aalborgensis</name>
    <dbReference type="NCBI Taxonomy" id="1332188"/>
    <lineage>
        <taxon>Bacteria</taxon>
        <taxon>Candidatus Saccharimonadota</taxon>
        <taxon>Candidatus Saccharimonadia</taxon>
        <taxon>Candidatus Saccharimonadales</taxon>
        <taxon>Candidatus Saccharimonadaceae</taxon>
        <taxon>Candidatus Saccharimonas</taxon>
    </lineage>
</organism>
<dbReference type="Proteomes" id="UP000013893">
    <property type="component" value="Chromosome"/>
</dbReference>
<dbReference type="STRING" id="1332188.L336_0001"/>
<keyword evidence="2" id="KW-0472">Membrane</keyword>
<sequence length="81" mass="8839">MKTVIKETDSPVTASHVCAEHCHTEVTSNSNKTMYIAVAMTALFFFIGILLGYLIGHQGQSQYGNGRGGMMESRSQINGDR</sequence>
<evidence type="ECO:0000256" key="1">
    <source>
        <dbReference type="SAM" id="MobiDB-lite"/>
    </source>
</evidence>
<protein>
    <recommendedName>
        <fullName evidence="5">Transmembrane protein</fullName>
    </recommendedName>
</protein>
<keyword evidence="2" id="KW-0812">Transmembrane</keyword>
<feature type="transmembrane region" description="Helical" evidence="2">
    <location>
        <begin position="34"/>
        <end position="55"/>
    </location>
</feature>
<dbReference type="EMBL" id="CP005957">
    <property type="protein sequence ID" value="AGL61713.1"/>
    <property type="molecule type" value="Genomic_DNA"/>
</dbReference>
<proteinExistence type="predicted"/>
<keyword evidence="4" id="KW-1185">Reference proteome</keyword>
<feature type="region of interest" description="Disordered" evidence="1">
    <location>
        <begin position="62"/>
        <end position="81"/>
    </location>
</feature>
<dbReference type="KEGG" id="saal:L336_0001"/>
<evidence type="ECO:0008006" key="5">
    <source>
        <dbReference type="Google" id="ProtNLM"/>
    </source>
</evidence>
<dbReference type="AlphaFoldDB" id="R4PJR2"/>
<dbReference type="HOGENOM" id="CLU_2567515_0_0_0"/>
<name>R4PJR2_9BACT</name>
<evidence type="ECO:0000256" key="2">
    <source>
        <dbReference type="SAM" id="Phobius"/>
    </source>
</evidence>
<gene>
    <name evidence="3" type="ORF">L336_0001</name>
</gene>
<evidence type="ECO:0000313" key="3">
    <source>
        <dbReference type="EMBL" id="AGL61713.1"/>
    </source>
</evidence>
<accession>R4PJR2</accession>
<reference evidence="3 4" key="1">
    <citation type="journal article" date="2013" name="Nat. Biotechnol.">
        <title>Genome sequences of rare, uncultured bacteria obtained by differential coverage binning of multiple metagenomes.</title>
        <authorList>
            <person name="Albertsen M."/>
            <person name="Hugenholtz P."/>
            <person name="Skarshewski A."/>
            <person name="Nielsen K.L."/>
            <person name="Tyson G.W."/>
            <person name="Nielsen P.H."/>
        </authorList>
    </citation>
    <scope>NUCLEOTIDE SEQUENCE [LARGE SCALE GENOMIC DNA]</scope>
    <source>
        <strain evidence="3">TM71</strain>
    </source>
</reference>
<evidence type="ECO:0000313" key="4">
    <source>
        <dbReference type="Proteomes" id="UP000013893"/>
    </source>
</evidence>